<dbReference type="InterPro" id="IPR038595">
    <property type="entry name" value="LOR_sf"/>
</dbReference>
<evidence type="ECO:0000256" key="1">
    <source>
        <dbReference type="ARBA" id="ARBA00005437"/>
    </source>
</evidence>
<name>A0A1D1YQ88_9ARAE</name>
<dbReference type="AlphaFoldDB" id="A0A1D1YQ88"/>
<dbReference type="PANTHER" id="PTHR31087:SF85">
    <property type="entry name" value="PROTEIN LURP-ONE-RELATED 7"/>
    <property type="match status" value="1"/>
</dbReference>
<dbReference type="Gene3D" id="2.40.160.200">
    <property type="entry name" value="LURP1-related"/>
    <property type="match status" value="1"/>
</dbReference>
<gene>
    <name evidence="2" type="primary">At2g30270</name>
    <name evidence="2" type="ORF">g.2511</name>
</gene>
<reference evidence="2" key="1">
    <citation type="submission" date="2015-07" db="EMBL/GenBank/DDBJ databases">
        <title>Transcriptome Assembly of Anthurium amnicola.</title>
        <authorList>
            <person name="Suzuki J."/>
        </authorList>
    </citation>
    <scope>NUCLEOTIDE SEQUENCE</scope>
</reference>
<dbReference type="PANTHER" id="PTHR31087">
    <property type="match status" value="1"/>
</dbReference>
<comment type="similarity">
    <text evidence="1">Belongs to the LOR family.</text>
</comment>
<protein>
    <submittedName>
        <fullName evidence="2">Protein LURP-one-related 7</fullName>
    </submittedName>
</protein>
<dbReference type="SUPFAM" id="SSF54518">
    <property type="entry name" value="Tubby C-terminal domain-like"/>
    <property type="match status" value="1"/>
</dbReference>
<dbReference type="InterPro" id="IPR007612">
    <property type="entry name" value="LOR"/>
</dbReference>
<evidence type="ECO:0000313" key="2">
    <source>
        <dbReference type="EMBL" id="JAT56796.1"/>
    </source>
</evidence>
<proteinExistence type="inferred from homology"/>
<accession>A0A1D1YQ88</accession>
<dbReference type="Pfam" id="PF04525">
    <property type="entry name" value="LOR"/>
    <property type="match status" value="1"/>
</dbReference>
<organism evidence="2">
    <name type="scientific">Anthurium amnicola</name>
    <dbReference type="NCBI Taxonomy" id="1678845"/>
    <lineage>
        <taxon>Eukaryota</taxon>
        <taxon>Viridiplantae</taxon>
        <taxon>Streptophyta</taxon>
        <taxon>Embryophyta</taxon>
        <taxon>Tracheophyta</taxon>
        <taxon>Spermatophyta</taxon>
        <taxon>Magnoliopsida</taxon>
        <taxon>Liliopsida</taxon>
        <taxon>Araceae</taxon>
        <taxon>Pothoideae</taxon>
        <taxon>Potheae</taxon>
        <taxon>Anthurium</taxon>
    </lineage>
</organism>
<dbReference type="InterPro" id="IPR025659">
    <property type="entry name" value="Tubby-like_C"/>
</dbReference>
<sequence length="205" mass="22740">MARFVSQPLLDRGVDGGRGMASGGSTFPAAWQIPVDFTVRKGYPGLTKGDLSVYDADGNLRFRVRTRCFGSSPGRAKTLHDALGNPLITCVHHQGRWQGFRGNSWEGEDMIFTAHKTADSPFDTELDVFLMTGNWGQPSLAFRLKGSPFQRSCTIYKGNSIVAQTNPNYKLRKVVYSRHKFRLTVYPGIDHALVVSLLVIFFGGH</sequence>
<dbReference type="EMBL" id="GDJX01011140">
    <property type="protein sequence ID" value="JAT56796.1"/>
    <property type="molecule type" value="Transcribed_RNA"/>
</dbReference>